<evidence type="ECO:0000313" key="3">
    <source>
        <dbReference type="Proteomes" id="UP000275846"/>
    </source>
</evidence>
<accession>A0A183T4A8</accession>
<evidence type="ECO:0000313" key="4">
    <source>
        <dbReference type="WBParaSite" id="SSLN_0001173701-mRNA-1"/>
    </source>
</evidence>
<reference evidence="2 3" key="2">
    <citation type="submission" date="2018-11" db="EMBL/GenBank/DDBJ databases">
        <authorList>
            <consortium name="Pathogen Informatics"/>
        </authorList>
    </citation>
    <scope>NUCLEOTIDE SEQUENCE [LARGE SCALE GENOMIC DNA]</scope>
    <source>
        <strain evidence="2 3">NST_G2</strain>
    </source>
</reference>
<gene>
    <name evidence="2" type="ORF">SSLN_LOCUS11307</name>
</gene>
<sequence length="114" mass="12763">MPAPNRTPSANSSATSSNDSFNHHWPLKRPSNSSLTNGCKPRDTLQFTDALIWLPRDAIPSFASTDFDRVVFYNCNWDLGTQEKACPLRIPPQGTSSRLSFTPHAYRKLIPRAC</sequence>
<proteinExistence type="predicted"/>
<feature type="compositionally biased region" description="Low complexity" evidence="1">
    <location>
        <begin position="9"/>
        <end position="20"/>
    </location>
</feature>
<feature type="region of interest" description="Disordered" evidence="1">
    <location>
        <begin position="1"/>
        <end position="39"/>
    </location>
</feature>
<organism evidence="4">
    <name type="scientific">Schistocephalus solidus</name>
    <name type="common">Tapeworm</name>
    <dbReference type="NCBI Taxonomy" id="70667"/>
    <lineage>
        <taxon>Eukaryota</taxon>
        <taxon>Metazoa</taxon>
        <taxon>Spiralia</taxon>
        <taxon>Lophotrochozoa</taxon>
        <taxon>Platyhelminthes</taxon>
        <taxon>Cestoda</taxon>
        <taxon>Eucestoda</taxon>
        <taxon>Diphyllobothriidea</taxon>
        <taxon>Diphyllobothriidae</taxon>
        <taxon>Schistocephalus</taxon>
    </lineage>
</organism>
<dbReference type="EMBL" id="UYSU01036431">
    <property type="protein sequence ID" value="VDL97692.1"/>
    <property type="molecule type" value="Genomic_DNA"/>
</dbReference>
<dbReference type="AlphaFoldDB" id="A0A183T4A8"/>
<name>A0A183T4A8_SCHSO</name>
<keyword evidence="3" id="KW-1185">Reference proteome</keyword>
<protein>
    <submittedName>
        <fullName evidence="4">Pectin acetylesterase</fullName>
    </submittedName>
</protein>
<evidence type="ECO:0000256" key="1">
    <source>
        <dbReference type="SAM" id="MobiDB-lite"/>
    </source>
</evidence>
<dbReference type="Proteomes" id="UP000275846">
    <property type="component" value="Unassembled WGS sequence"/>
</dbReference>
<evidence type="ECO:0000313" key="2">
    <source>
        <dbReference type="EMBL" id="VDL97692.1"/>
    </source>
</evidence>
<reference evidence="4" key="1">
    <citation type="submission" date="2016-06" db="UniProtKB">
        <authorList>
            <consortium name="WormBaseParasite"/>
        </authorList>
    </citation>
    <scope>IDENTIFICATION</scope>
</reference>
<dbReference type="WBParaSite" id="SSLN_0001173701-mRNA-1">
    <property type="protein sequence ID" value="SSLN_0001173701-mRNA-1"/>
    <property type="gene ID" value="SSLN_0001173701"/>
</dbReference>